<dbReference type="NCBIfam" id="TIGR02340">
    <property type="entry name" value="chap_CCT_alpha"/>
    <property type="match status" value="1"/>
</dbReference>
<dbReference type="PROSITE" id="PS50979">
    <property type="entry name" value="BC"/>
    <property type="match status" value="1"/>
</dbReference>
<dbReference type="InterPro" id="IPR005482">
    <property type="entry name" value="Biotin_COase_C"/>
</dbReference>
<evidence type="ECO:0000259" key="28">
    <source>
        <dbReference type="PROSITE" id="PS50979"/>
    </source>
</evidence>
<dbReference type="Gene3D" id="3.50.7.10">
    <property type="entry name" value="GroEL"/>
    <property type="match status" value="1"/>
</dbReference>
<dbReference type="Pfam" id="PF00289">
    <property type="entry name" value="Biotin_carb_N"/>
    <property type="match status" value="1"/>
</dbReference>
<protein>
    <recommendedName>
        <fullName evidence="9">T-complex protein 1 subunit alpha</fullName>
        <ecNumber evidence="8">6.3.4.14</ecNumber>
        <ecNumber evidence="7">6.4.1.2</ecNumber>
    </recommendedName>
    <alternativeName>
        <fullName evidence="21">CCT-alpha</fullName>
    </alternativeName>
</protein>
<keyword evidence="15 24" id="KW-0067">ATP-binding</keyword>
<dbReference type="Gene3D" id="3.30.260.10">
    <property type="entry name" value="TCP-1-like chaperonin intermediate domain"/>
    <property type="match status" value="1"/>
</dbReference>
<dbReference type="GO" id="GO:0140662">
    <property type="term" value="F:ATP-dependent protein folding chaperone"/>
    <property type="evidence" value="ECO:0007669"/>
    <property type="project" value="InterPro"/>
</dbReference>
<dbReference type="InterPro" id="IPR005479">
    <property type="entry name" value="CPAse_ATP-bd"/>
</dbReference>
<dbReference type="InterPro" id="IPR049076">
    <property type="entry name" value="ACCA"/>
</dbReference>
<dbReference type="PANTHER" id="PTHR45728">
    <property type="entry name" value="ACETYL-COA CARBOXYLASE, ISOFORM A"/>
    <property type="match status" value="1"/>
</dbReference>
<comment type="cofactor">
    <cofactor evidence="1">
        <name>biotin</name>
        <dbReference type="ChEBI" id="CHEBI:57586"/>
    </cofactor>
</comment>
<dbReference type="InterPro" id="IPR000089">
    <property type="entry name" value="Biotin_lipoyl"/>
</dbReference>
<evidence type="ECO:0000259" key="29">
    <source>
        <dbReference type="PROSITE" id="PS50980"/>
    </source>
</evidence>
<dbReference type="PROSITE" id="PS50989">
    <property type="entry name" value="COA_CT_CTER"/>
    <property type="match status" value="1"/>
</dbReference>
<evidence type="ECO:0000256" key="18">
    <source>
        <dbReference type="ARBA" id="ARBA00023186"/>
    </source>
</evidence>
<dbReference type="InterPro" id="IPR027413">
    <property type="entry name" value="GROEL-like_equatorial_sf"/>
</dbReference>
<keyword evidence="10" id="KW-0963">Cytoplasm</keyword>
<dbReference type="InterPro" id="IPR002423">
    <property type="entry name" value="Cpn60/GroEL/TCP-1"/>
</dbReference>
<dbReference type="InterPro" id="IPR029045">
    <property type="entry name" value="ClpP/crotonase-like_dom_sf"/>
</dbReference>
<keyword evidence="17" id="KW-0275">Fatty acid biosynthesis</keyword>
<dbReference type="InterPro" id="IPR005481">
    <property type="entry name" value="BC-like_N"/>
</dbReference>
<feature type="domain" description="CoA carboxyltransferase N-terminal" evidence="29">
    <location>
        <begin position="1417"/>
        <end position="1741"/>
    </location>
</feature>
<evidence type="ECO:0000256" key="9">
    <source>
        <dbReference type="ARBA" id="ARBA00014424"/>
    </source>
</evidence>
<keyword evidence="18 25" id="KW-0143">Chaperone</keyword>
<evidence type="ECO:0000256" key="16">
    <source>
        <dbReference type="ARBA" id="ARBA00023098"/>
    </source>
</evidence>
<evidence type="ECO:0000256" key="20">
    <source>
        <dbReference type="ARBA" id="ARBA00023268"/>
    </source>
</evidence>
<comment type="catalytic activity">
    <reaction evidence="22">
        <text>hydrogencarbonate + acetyl-CoA + ATP = malonyl-CoA + ADP + phosphate + H(+)</text>
        <dbReference type="Rhea" id="RHEA:11308"/>
        <dbReference type="ChEBI" id="CHEBI:15378"/>
        <dbReference type="ChEBI" id="CHEBI:17544"/>
        <dbReference type="ChEBI" id="CHEBI:30616"/>
        <dbReference type="ChEBI" id="CHEBI:43474"/>
        <dbReference type="ChEBI" id="CHEBI:57288"/>
        <dbReference type="ChEBI" id="CHEBI:57384"/>
        <dbReference type="ChEBI" id="CHEBI:456216"/>
        <dbReference type="EC" id="6.4.1.2"/>
    </reaction>
</comment>
<comment type="pathway">
    <text evidence="4">Lipid metabolism; malonyl-CoA biosynthesis; malonyl-CoA from acetyl-CoA: step 1/1.</text>
</comment>
<dbReference type="GO" id="GO:0046872">
    <property type="term" value="F:metal ion binding"/>
    <property type="evidence" value="ECO:0007669"/>
    <property type="project" value="InterPro"/>
</dbReference>
<dbReference type="PROSITE" id="PS50980">
    <property type="entry name" value="COA_CT_NTER"/>
    <property type="match status" value="1"/>
</dbReference>
<comment type="catalytic activity">
    <reaction evidence="23">
        <text>N(6)-biotinyl-L-lysyl-[protein] + hydrogencarbonate + ATP = N(6)-carboxybiotinyl-L-lysyl-[protein] + ADP + phosphate + H(+)</text>
        <dbReference type="Rhea" id="RHEA:13501"/>
        <dbReference type="Rhea" id="RHEA-COMP:10505"/>
        <dbReference type="Rhea" id="RHEA-COMP:10506"/>
        <dbReference type="ChEBI" id="CHEBI:15378"/>
        <dbReference type="ChEBI" id="CHEBI:17544"/>
        <dbReference type="ChEBI" id="CHEBI:30616"/>
        <dbReference type="ChEBI" id="CHEBI:43474"/>
        <dbReference type="ChEBI" id="CHEBI:83144"/>
        <dbReference type="ChEBI" id="CHEBI:83145"/>
        <dbReference type="ChEBI" id="CHEBI:456216"/>
        <dbReference type="EC" id="6.3.4.14"/>
    </reaction>
</comment>
<comment type="subunit">
    <text evidence="6">Component of the T-complex protein 1 (TCP1) complex.</text>
</comment>
<keyword evidence="16" id="KW-0443">Lipid metabolism</keyword>
<evidence type="ECO:0000256" key="14">
    <source>
        <dbReference type="ARBA" id="ARBA00022832"/>
    </source>
</evidence>
<dbReference type="InterPro" id="IPR011764">
    <property type="entry name" value="Biotin_carboxylation_dom"/>
</dbReference>
<dbReference type="CDD" id="cd03335">
    <property type="entry name" value="TCP1_alpha"/>
    <property type="match status" value="1"/>
</dbReference>
<dbReference type="FunFam" id="1.10.560.10:FF:000070">
    <property type="entry name" value="Uncharacterized protein"/>
    <property type="match status" value="1"/>
</dbReference>
<dbReference type="UniPathway" id="UPA00655">
    <property type="reaction ID" value="UER00711"/>
</dbReference>
<dbReference type="GO" id="GO:2001295">
    <property type="term" value="P:malonyl-CoA biosynthetic process"/>
    <property type="evidence" value="ECO:0007669"/>
    <property type="project" value="UniProtKB-UniPathway"/>
</dbReference>
<feature type="domain" description="CoA carboxyltransferase C-terminal" evidence="30">
    <location>
        <begin position="1751"/>
        <end position="2046"/>
    </location>
</feature>
<evidence type="ECO:0000256" key="22">
    <source>
        <dbReference type="ARBA" id="ARBA00048065"/>
    </source>
</evidence>
<dbReference type="Gene3D" id="3.40.50.20">
    <property type="match status" value="1"/>
</dbReference>
<keyword evidence="14" id="KW-0276">Fatty acid metabolism</keyword>
<dbReference type="InterPro" id="IPR013815">
    <property type="entry name" value="ATP_grasp_subdomain_1"/>
</dbReference>
<evidence type="ECO:0000313" key="31">
    <source>
        <dbReference type="EMBL" id="PJF17540.1"/>
    </source>
</evidence>
<dbReference type="PROSITE" id="PS00188">
    <property type="entry name" value="BIOTIN"/>
    <property type="match status" value="1"/>
</dbReference>
<feature type="domain" description="Lipoyl-binding" evidence="26">
    <location>
        <begin position="666"/>
        <end position="740"/>
    </location>
</feature>
<comment type="subcellular location">
    <subcellularLocation>
        <location evidence="3">Cytoplasm</location>
    </subcellularLocation>
</comment>
<dbReference type="NCBIfam" id="NF041083">
    <property type="entry name" value="thermosome_beta"/>
    <property type="match status" value="1"/>
</dbReference>
<dbReference type="GO" id="GO:0005524">
    <property type="term" value="F:ATP binding"/>
    <property type="evidence" value="ECO:0007669"/>
    <property type="project" value="UniProtKB-UniRule"/>
</dbReference>
<evidence type="ECO:0000313" key="32">
    <source>
        <dbReference type="Proteomes" id="UP000240830"/>
    </source>
</evidence>
<reference evidence="31 32" key="1">
    <citation type="submission" date="2016-10" db="EMBL/GenBank/DDBJ databases">
        <title>The genome of Paramicrosporidium saccamoebae is the missing link in understanding Cryptomycota and Microsporidia evolution.</title>
        <authorList>
            <person name="Quandt C.A."/>
            <person name="Beaudet D."/>
            <person name="Corsaro D."/>
            <person name="Michel R."/>
            <person name="Corradi N."/>
            <person name="James T."/>
        </authorList>
    </citation>
    <scope>NUCLEOTIDE SEQUENCE [LARGE SCALE GENOMIC DNA]</scope>
    <source>
        <strain evidence="31 32">KSL3</strain>
    </source>
</reference>
<dbReference type="GO" id="GO:0016887">
    <property type="term" value="F:ATP hydrolysis activity"/>
    <property type="evidence" value="ECO:0007669"/>
    <property type="project" value="InterPro"/>
</dbReference>
<dbReference type="PROSITE" id="PS00751">
    <property type="entry name" value="TCP1_2"/>
    <property type="match status" value="1"/>
</dbReference>
<evidence type="ECO:0000256" key="7">
    <source>
        <dbReference type="ARBA" id="ARBA00013058"/>
    </source>
</evidence>
<dbReference type="Pfam" id="PF08326">
    <property type="entry name" value="ACC_central"/>
    <property type="match status" value="1"/>
</dbReference>
<dbReference type="InterPro" id="IPR011763">
    <property type="entry name" value="COA_CT_C"/>
</dbReference>
<evidence type="ECO:0000256" key="13">
    <source>
        <dbReference type="ARBA" id="ARBA00022741"/>
    </source>
</evidence>
<dbReference type="InterPro" id="IPR027409">
    <property type="entry name" value="GroEL-like_apical_dom_sf"/>
</dbReference>
<keyword evidence="13 24" id="KW-0547">Nucleotide-binding</keyword>
<dbReference type="PROSITE" id="PS50975">
    <property type="entry name" value="ATP_GRASP"/>
    <property type="match status" value="1"/>
</dbReference>
<evidence type="ECO:0000256" key="17">
    <source>
        <dbReference type="ARBA" id="ARBA00023160"/>
    </source>
</evidence>
<dbReference type="Pfam" id="PF01039">
    <property type="entry name" value="Carboxyl_trans"/>
    <property type="match status" value="1"/>
</dbReference>
<dbReference type="EC" id="6.4.1.2" evidence="7"/>
<dbReference type="Gene3D" id="2.40.460.10">
    <property type="entry name" value="Biotin dependent carboxylase carboxyltransferase"/>
    <property type="match status" value="1"/>
</dbReference>
<feature type="domain" description="ATP-grasp" evidence="27">
    <location>
        <begin position="193"/>
        <end position="386"/>
    </location>
</feature>
<dbReference type="SUPFAM" id="SSF52440">
    <property type="entry name" value="PreATP-grasp domain"/>
    <property type="match status" value="1"/>
</dbReference>
<evidence type="ECO:0000256" key="19">
    <source>
        <dbReference type="ARBA" id="ARBA00023267"/>
    </source>
</evidence>
<evidence type="ECO:0000256" key="4">
    <source>
        <dbReference type="ARBA" id="ARBA00004956"/>
    </source>
</evidence>
<dbReference type="InterPro" id="IPR027410">
    <property type="entry name" value="TCP-1-like_intermed_sf"/>
</dbReference>
<dbReference type="InterPro" id="IPR053374">
    <property type="entry name" value="TCP-1_chaperonin"/>
</dbReference>
<organism evidence="31 32">
    <name type="scientific">Paramicrosporidium saccamoebae</name>
    <dbReference type="NCBI Taxonomy" id="1246581"/>
    <lineage>
        <taxon>Eukaryota</taxon>
        <taxon>Fungi</taxon>
        <taxon>Fungi incertae sedis</taxon>
        <taxon>Cryptomycota</taxon>
        <taxon>Cryptomycota incertae sedis</taxon>
        <taxon>Paramicrosporidium</taxon>
    </lineage>
</organism>
<keyword evidence="20" id="KW-0511">Multifunctional enzyme</keyword>
<dbReference type="GO" id="GO:0005832">
    <property type="term" value="C:chaperonin-containing T-complex"/>
    <property type="evidence" value="ECO:0007669"/>
    <property type="project" value="UniProtKB-ARBA"/>
</dbReference>
<dbReference type="InterPro" id="IPR017998">
    <property type="entry name" value="Chaperone_TCP-1"/>
</dbReference>
<name>A0A2H9TIT6_9FUNG</name>
<comment type="function">
    <text evidence="2">Molecular chaperone; assists the folding of proteins upon ATP hydrolysis.</text>
</comment>
<dbReference type="Pfam" id="PF00118">
    <property type="entry name" value="Cpn60_TCP1"/>
    <property type="match status" value="1"/>
</dbReference>
<dbReference type="NCBIfam" id="NF041082">
    <property type="entry name" value="thermosome_alpha"/>
    <property type="match status" value="1"/>
</dbReference>
<dbReference type="GO" id="GO:0006633">
    <property type="term" value="P:fatty acid biosynthetic process"/>
    <property type="evidence" value="ECO:0007669"/>
    <property type="project" value="UniProtKB-KW"/>
</dbReference>
<evidence type="ECO:0000259" key="30">
    <source>
        <dbReference type="PROSITE" id="PS50989"/>
    </source>
</evidence>
<feature type="domain" description="Biotin carboxylation" evidence="28">
    <location>
        <begin position="38"/>
        <end position="538"/>
    </location>
</feature>
<evidence type="ECO:0000256" key="12">
    <source>
        <dbReference type="ARBA" id="ARBA00022598"/>
    </source>
</evidence>
<evidence type="ECO:0000256" key="24">
    <source>
        <dbReference type="PROSITE-ProRule" id="PRU00409"/>
    </source>
</evidence>
<dbReference type="SUPFAM" id="SSF51246">
    <property type="entry name" value="Rudiment single hybrid motif"/>
    <property type="match status" value="1"/>
</dbReference>
<evidence type="ECO:0000259" key="27">
    <source>
        <dbReference type="PROSITE" id="PS50975"/>
    </source>
</evidence>
<evidence type="ECO:0000256" key="21">
    <source>
        <dbReference type="ARBA" id="ARBA00030049"/>
    </source>
</evidence>
<dbReference type="InterPro" id="IPR001882">
    <property type="entry name" value="Biotin_BS"/>
</dbReference>
<keyword evidence="19" id="KW-0092">Biotin</keyword>
<evidence type="ECO:0000256" key="23">
    <source>
        <dbReference type="ARBA" id="ARBA00048600"/>
    </source>
</evidence>
<dbReference type="PROSITE" id="PS50968">
    <property type="entry name" value="BIOTINYL_LIPOYL"/>
    <property type="match status" value="1"/>
</dbReference>
<dbReference type="OrthoDB" id="14612at2759"/>
<dbReference type="STRING" id="1246581.A0A2H9TIT6"/>
<evidence type="ECO:0000256" key="1">
    <source>
        <dbReference type="ARBA" id="ARBA00001953"/>
    </source>
</evidence>
<dbReference type="InterPro" id="IPR011054">
    <property type="entry name" value="Rudment_hybrid_motif"/>
</dbReference>
<dbReference type="InterPro" id="IPR013537">
    <property type="entry name" value="AcCoA_COase_cen"/>
</dbReference>
<evidence type="ECO:0000256" key="15">
    <source>
        <dbReference type="ARBA" id="ARBA00022840"/>
    </source>
</evidence>
<evidence type="ECO:0000256" key="8">
    <source>
        <dbReference type="ARBA" id="ARBA00013263"/>
    </source>
</evidence>
<dbReference type="EC" id="6.3.4.14" evidence="8"/>
<evidence type="ECO:0000256" key="2">
    <source>
        <dbReference type="ARBA" id="ARBA00002912"/>
    </source>
</evidence>
<evidence type="ECO:0000256" key="6">
    <source>
        <dbReference type="ARBA" id="ARBA00011381"/>
    </source>
</evidence>
<dbReference type="SMART" id="SM00878">
    <property type="entry name" value="Biotin_carb_C"/>
    <property type="match status" value="1"/>
</dbReference>
<keyword evidence="32" id="KW-1185">Reference proteome</keyword>
<dbReference type="SUPFAM" id="SSF52029">
    <property type="entry name" value="GroEL apical domain-like"/>
    <property type="match status" value="1"/>
</dbReference>
<dbReference type="Gene3D" id="3.90.226.10">
    <property type="entry name" value="2-enoyl-CoA Hydratase, Chain A, domain 1"/>
    <property type="match status" value="2"/>
</dbReference>
<dbReference type="InterPro" id="IPR016185">
    <property type="entry name" value="PreATP-grasp_dom_sf"/>
</dbReference>
<dbReference type="InterPro" id="IPR049074">
    <property type="entry name" value="ACCA_BT"/>
</dbReference>
<dbReference type="Pfam" id="PF21385">
    <property type="entry name" value="ACCA_BT"/>
    <property type="match status" value="1"/>
</dbReference>
<dbReference type="GO" id="GO:0051082">
    <property type="term" value="F:unfolded protein binding"/>
    <property type="evidence" value="ECO:0007669"/>
    <property type="project" value="InterPro"/>
</dbReference>
<dbReference type="FunFam" id="3.30.1490.20:FF:000003">
    <property type="entry name" value="acetyl-CoA carboxylase isoform X1"/>
    <property type="match status" value="1"/>
</dbReference>
<keyword evidence="12" id="KW-0436">Ligase</keyword>
<dbReference type="InterPro" id="IPR011762">
    <property type="entry name" value="COA_CT_N"/>
</dbReference>
<dbReference type="Proteomes" id="UP000240830">
    <property type="component" value="Unassembled WGS sequence"/>
</dbReference>
<keyword evidence="11" id="KW-0444">Lipid biosynthesis</keyword>
<dbReference type="Gene3D" id="3.90.1770.10">
    <property type="entry name" value="PreATP-grasp domain"/>
    <property type="match status" value="1"/>
</dbReference>
<dbReference type="SUPFAM" id="SSF52096">
    <property type="entry name" value="ClpP/crotonase"/>
    <property type="match status" value="2"/>
</dbReference>
<proteinExistence type="inferred from homology"/>
<dbReference type="InterPro" id="IPR034733">
    <property type="entry name" value="AcCoA_carboxyl_beta"/>
</dbReference>
<dbReference type="PROSITE" id="PS00995">
    <property type="entry name" value="TCP1_3"/>
    <property type="match status" value="1"/>
</dbReference>
<dbReference type="Gene3D" id="3.30.470.20">
    <property type="entry name" value="ATP-grasp fold, B domain"/>
    <property type="match status" value="1"/>
</dbReference>
<comment type="similarity">
    <text evidence="5 25">Belongs to the TCP-1 chaperonin family.</text>
</comment>
<gene>
    <name evidence="31" type="ORF">PSACC_02659</name>
</gene>
<dbReference type="EMBL" id="MTSL01000169">
    <property type="protein sequence ID" value="PJF17540.1"/>
    <property type="molecule type" value="Genomic_DNA"/>
</dbReference>
<evidence type="ECO:0000256" key="11">
    <source>
        <dbReference type="ARBA" id="ARBA00022516"/>
    </source>
</evidence>
<dbReference type="PANTHER" id="PTHR45728:SF3">
    <property type="entry name" value="ACETYL-COA CARBOXYLASE"/>
    <property type="match status" value="1"/>
</dbReference>
<dbReference type="GO" id="GO:0003989">
    <property type="term" value="F:acetyl-CoA carboxylase activity"/>
    <property type="evidence" value="ECO:0007669"/>
    <property type="project" value="UniProtKB-EC"/>
</dbReference>
<dbReference type="InterPro" id="IPR011761">
    <property type="entry name" value="ATP-grasp"/>
</dbReference>
<dbReference type="Gene3D" id="1.10.560.10">
    <property type="entry name" value="GroEL-like equatorial domain"/>
    <property type="match status" value="1"/>
</dbReference>
<evidence type="ECO:0000256" key="10">
    <source>
        <dbReference type="ARBA" id="ARBA00022490"/>
    </source>
</evidence>
<dbReference type="Pfam" id="PF02785">
    <property type="entry name" value="Biotin_carb_C"/>
    <property type="match status" value="1"/>
</dbReference>
<dbReference type="FunFam" id="2.40.50.100:FF:000005">
    <property type="entry name" value="Acetyl-CoA carboxylase 1"/>
    <property type="match status" value="1"/>
</dbReference>
<dbReference type="CDD" id="cd06850">
    <property type="entry name" value="biotinyl_domain"/>
    <property type="match status" value="1"/>
</dbReference>
<dbReference type="InterPro" id="IPR002194">
    <property type="entry name" value="Chaperonin_TCP-1_CS"/>
</dbReference>
<sequence>MDWGCGIKDGRTEQQYSSLWYLSVGLSDYIKQHGGTRVIQRVLLANNGLGAAKEVRSVRAWSYATFGHPSAVHFIAMATPEDLCANAEYIRLADEYVSVPGGANNLNYANVALILELAEQMAVQAVWAGWGHASENPKLPEGLSRLGIQFIGPPAGAMRSLGDKISSMIVAQTAEVPCLPWSGSGITCQPEDNGLIETIPSEMYQRACVTTVEEGIEAAKTVGFPLMIKASEGGGGKGIRSVSDPADFAVSFDNVQREVPGSPIFLMQLASSARHLEVQLLADEHGQAISLFGRDCSVQRRHQKIIEEAPVTIVHDREQWASMERAAVRLAKLVGYVSTGTVEYLYDVEHRRFSFLELNPRLQVEHPCTEMVSRVNLPAAQLQVAMGIPLHRIPDIRRLYGLEDIEGDSLIDFETAQQLPSFGHVIACRITAENPEAGFKPGGGKMSELTFRSFPDVWGYFSIPSSGNIHEYADSQFGHVFAWGKNREEARNHMIMALKEVSIRADFRTTVEYLVRLLETRSFIEDNHTTAWLDGLIREKFGQEKVCPMIVTVAGATWHAKTQLDCRLAEATMLLQKGQKPPSELLDRRVNLQFLYDNVQYTLRVLQTGADRLALEMNGTSLSVRTVRIADGGLLMTMRNDQTYVLYGKDDPQGLRLSISGQTVLIEKESDPTVVRSPSPGKLVRYLVAEGAMVPSGTAIAEVEVMKMYMPLIVSDAGVISPTKQPGSSLEAGEVVARIKLLDPSAVKPTKAFVDGFTDILSALRIGNRLDRRFDEHVRILDDIIVDGFAIPPDMTKDIKDKFLEELTDPRLPFYKCNGLLSGMCGRLPAKLYENLYDLIQTGINGEPKTAVLLRCADELREYLKICDVRDAAPINALLGEIGLHLKGPSAFAQQFLANLCDRFFRNVQLFDNAPTSDTILGRLHEANGTNFDISYRLFAAWESGEARQIFLANVLKKALQVLPMVEGAPLSSNSSLVVAIRQLTKLSGKELSRISLGAREALMSMHLPSIEKMTAAMEAKLLTYDSNVHGAFIAELVSGLSYHLDLLPSFFLHRSLQIRQLALEIYIRRVFEAFEFLETSASGNVFTWVVAAPPPAIKDELSSPAMTPLDTHQRRAGAFAAFNSEADAHSGFDELIAKLCPADATKNVVYFSIPDTGHDDAGILARWVPFMQRHSETLNRQQIKRVTLLIVRANSTSMGYYTFREMLDWTEDCQVRHIEPAMSYLLELPRMLHHYRIKLCHADPSGQVHIYKGDTPDGPSRLFIRVLIRPMQSMKGHNTLMSLAQDARSIFEEVLDSVALVQSQQKKPLDCNHLYIHMLPTFYADPSAAADMFLALMTATEEKLLRLRVMEGEIRMQMARRRGETADRYRFFLWNETGFVNRVAIYQEVRASETEKPRLMSVRGGNELEGQMATAPYSPLSRLQVKRNRVNALETSYVYDFPAIFRRAAELAWMATGQAVPPDCSKFIELVLKEDGGLEEVIREPGKNDIGMVAWRMFLKTPDCPEGRPVIIISNDIDFEIGSFGVAEDRLFAAASKLAREKGWPRIFLSANSGARIGLAEELRGLIKAKWLDPTEPTRGFEYLYLEETDYGRVKQSVKVEHVPGEGHYRITDVLSGLGVENLSGSALIASETSRAYTEAFTLTFVTGRSVGIGAYLVRLGQRVIQKQVQPVILTGVQALNQLLGRDVYASNLQIGGPQIMAANGVSHLVVKTDLEGVQAIVKWLEFVPVTSKPGSETLQPIRTAVQRDDPERPVGYSPPNQPYDPRLLVTGAETEDGAWLGGLLDRGSFVECQAAWARSVVVGRGRLGGLPVAVLLVETRTTQTLIPADPASPASESLTIAQAGQVWYPDSAYKTAQFLRDANHGERLPLLILANWRGFSGGQRDLFDEILKFGSYIVDALREYVPPVFVYLPPNGQLRGGSWVVVDGAINPRKIEMYAEPSARGGIIEAGGIVAIKFRGAKLRDLMTRLVPDASSLPPAEQDKLLATMQHVACTFADLHDRPGRMKQLGVIRGIVPWREARRHFYHRLRVRLWTMQIVHRAALLCQAHSLDALDGIYDDITAAIHQDWLPSICIDPDSADSDVADAMDRHAERLEEKLREWCRMRVTKDVTDLLERVLSPADRTVLLHKLLSEDRTKSTSPNLSSFDLMSLAREIQMLAAGQSASLAIGGERVSGAAVREQNVTAVMSVANVVKTSLGPVGLDKMLVDNIGDVTISNDGATILRLLEVEHPAARILVELAQQQDETVGDGTTSVVIVAAELLRKANELVRRRIHPTTVINGLRVACREACRFIQEQMTVTVDTLGRDCLVNCAKTTLSSKILGANDTFFAGMAVEAMMAIRTTNAKGEVRYPVPAVNILKAHGKSMVESVLVKGYALNCNVASQAMVKRVKGAKIAVLDMNLQKTRMHMGVTIQIEDPSKVEAIRKREADIIIERIQKILAAGANVVLTTKGIDDLCLKPFVEAGAMAVRRCRKEDLVRIAKSTGATLVSSLADLDGNESFDASLLGQAEEVAQELFGDNECILIVGPRASPAASIVLRGANSLMLDEMERSMHDALCAVKRALESGAMVPGGGAVETALSIYLENFATTISSREQMAIADFGDALLAIPKTLAINAGKDSMELVSRLRAMHFAAQTAPLDDVRTRDLKWSGLDLVSGKVRDSIAAGILEPALSKVRALKSATEAAISILRIDDMMVIAPEKRPDNEDECQ</sequence>
<dbReference type="SUPFAM" id="SSF54849">
    <property type="entry name" value="GroEL-intermediate domain like"/>
    <property type="match status" value="1"/>
</dbReference>
<accession>A0A2H9TIT6</accession>
<dbReference type="Pfam" id="PF00364">
    <property type="entry name" value="Biotin_lipoyl"/>
    <property type="match status" value="1"/>
</dbReference>
<evidence type="ECO:0000256" key="25">
    <source>
        <dbReference type="RuleBase" id="RU004187"/>
    </source>
</evidence>
<evidence type="ECO:0000256" key="3">
    <source>
        <dbReference type="ARBA" id="ARBA00004496"/>
    </source>
</evidence>
<dbReference type="PROSITE" id="PS00866">
    <property type="entry name" value="CPSASE_1"/>
    <property type="match status" value="1"/>
</dbReference>
<evidence type="ECO:0000256" key="5">
    <source>
        <dbReference type="ARBA" id="ARBA00008020"/>
    </source>
</evidence>
<evidence type="ECO:0000259" key="26">
    <source>
        <dbReference type="PROSITE" id="PS50968"/>
    </source>
</evidence>
<dbReference type="PRINTS" id="PR00304">
    <property type="entry name" value="TCOMPLEXTCP1"/>
</dbReference>
<dbReference type="GO" id="GO:0005739">
    <property type="term" value="C:mitochondrion"/>
    <property type="evidence" value="ECO:0007669"/>
    <property type="project" value="TreeGrafter"/>
</dbReference>
<dbReference type="Pfam" id="PF02786">
    <property type="entry name" value="CPSase_L_D2"/>
    <property type="match status" value="1"/>
</dbReference>
<dbReference type="InterPro" id="IPR012715">
    <property type="entry name" value="Chap_CCT_alpha"/>
</dbReference>
<dbReference type="GO" id="GO:0004075">
    <property type="term" value="F:biotin carboxylase activity"/>
    <property type="evidence" value="ECO:0007669"/>
    <property type="project" value="UniProtKB-EC"/>
</dbReference>
<dbReference type="InterPro" id="IPR054827">
    <property type="entry name" value="thermosome_alpha"/>
</dbReference>
<dbReference type="SUPFAM" id="SSF48592">
    <property type="entry name" value="GroEL equatorial domain-like"/>
    <property type="match status" value="1"/>
</dbReference>
<dbReference type="SUPFAM" id="SSF56059">
    <property type="entry name" value="Glutathione synthetase ATP-binding domain-like"/>
    <property type="match status" value="1"/>
</dbReference>
<comment type="caution">
    <text evidence="31">The sequence shown here is derived from an EMBL/GenBank/DDBJ whole genome shotgun (WGS) entry which is preliminary data.</text>
</comment>
<dbReference type="FunFam" id="3.50.7.10:FF:000009">
    <property type="entry name" value="T-complex protein 1 subunit alpha"/>
    <property type="match status" value="1"/>
</dbReference>
<dbReference type="SUPFAM" id="SSF51230">
    <property type="entry name" value="Single hybrid motif"/>
    <property type="match status" value="1"/>
</dbReference>
<dbReference type="PROSITE" id="PS00867">
    <property type="entry name" value="CPSASE_2"/>
    <property type="match status" value="1"/>
</dbReference>
<dbReference type="Gene3D" id="2.40.50.100">
    <property type="match status" value="1"/>
</dbReference>
<dbReference type="PROSITE" id="PS00750">
    <property type="entry name" value="TCP1_1"/>
    <property type="match status" value="1"/>
</dbReference>
<dbReference type="InterPro" id="IPR011053">
    <property type="entry name" value="Single_hybrid_motif"/>
</dbReference>
<dbReference type="Gene3D" id="3.30.1490.20">
    <property type="entry name" value="ATP-grasp fold, A domain"/>
    <property type="match status" value="1"/>
</dbReference>